<name>A0A6L5YMU1_9FIRM</name>
<organism evidence="1 2">
    <name type="scientific">Roseburia porci</name>
    <dbReference type="NCBI Taxonomy" id="2605790"/>
    <lineage>
        <taxon>Bacteria</taxon>
        <taxon>Bacillati</taxon>
        <taxon>Bacillota</taxon>
        <taxon>Clostridia</taxon>
        <taxon>Lachnospirales</taxon>
        <taxon>Lachnospiraceae</taxon>
        <taxon>Roseburia</taxon>
    </lineage>
</organism>
<proteinExistence type="predicted"/>
<evidence type="ECO:0000313" key="2">
    <source>
        <dbReference type="Proteomes" id="UP000474024"/>
    </source>
</evidence>
<gene>
    <name evidence="1" type="ORF">FYJ75_00110</name>
</gene>
<sequence>MNHCRKCGCTLDPGEGKLCDECRETIEKMRSTAGRLQMIIEAKSYTQISMEDYLNEYNKN</sequence>
<dbReference type="Proteomes" id="UP000474024">
    <property type="component" value="Unassembled WGS sequence"/>
</dbReference>
<protein>
    <submittedName>
        <fullName evidence="1">Uncharacterized protein</fullName>
    </submittedName>
</protein>
<accession>A0A6L5YMU1</accession>
<comment type="caution">
    <text evidence="1">The sequence shown here is derived from an EMBL/GenBank/DDBJ whole genome shotgun (WGS) entry which is preliminary data.</text>
</comment>
<dbReference type="AlphaFoldDB" id="A0A6L5YMU1"/>
<evidence type="ECO:0000313" key="1">
    <source>
        <dbReference type="EMBL" id="MST73437.1"/>
    </source>
</evidence>
<reference evidence="1 2" key="1">
    <citation type="submission" date="2019-08" db="EMBL/GenBank/DDBJ databases">
        <title>In-depth cultivation of the pig gut microbiome towards novel bacterial diversity and tailored functional studies.</title>
        <authorList>
            <person name="Wylensek D."/>
            <person name="Hitch T.C.A."/>
            <person name="Clavel T."/>
        </authorList>
    </citation>
    <scope>NUCLEOTIDE SEQUENCE [LARGE SCALE GENOMIC DNA]</scope>
    <source>
        <strain evidence="1 2">MUC/MUC-530-WT-4D</strain>
    </source>
</reference>
<dbReference type="EMBL" id="VUNI01000001">
    <property type="protein sequence ID" value="MST73437.1"/>
    <property type="molecule type" value="Genomic_DNA"/>
</dbReference>
<dbReference type="RefSeq" id="WP_154427604.1">
    <property type="nucleotide sequence ID" value="NZ_VUNI01000001.1"/>
</dbReference>
<keyword evidence="2" id="KW-1185">Reference proteome</keyword>